<sequence length="191" mass="21687">MESFKSLLAALILLCSAAESVAAAFPLDQLMQRLSRIDTLQVHFQEQKTLVLLEVPLTQSGTLTYRAPDYLKKQVEKPRYSLLEIEANRLHTLDGEEERNFSLDRHPALRAFTEAYRSTLAGDRATLERYYKIQPSGTLEDWQLLLLPKTDAVRKFIRHIRLSGTSSSINSVETLKTSGDSSLMTIFNRAQ</sequence>
<dbReference type="Pfam" id="PF19574">
    <property type="entry name" value="LolA_3"/>
    <property type="match status" value="1"/>
</dbReference>
<reference evidence="1" key="1">
    <citation type="submission" date="2018-06" db="EMBL/GenBank/DDBJ databases">
        <authorList>
            <person name="Zhirakovskaya E."/>
        </authorList>
    </citation>
    <scope>NUCLEOTIDE SEQUENCE</scope>
</reference>
<dbReference type="Gene3D" id="2.50.20.10">
    <property type="entry name" value="Lipoprotein localisation LolA/LolB/LppX"/>
    <property type="match status" value="1"/>
</dbReference>
<protein>
    <recommendedName>
        <fullName evidence="2">Transmembrane protein</fullName>
    </recommendedName>
</protein>
<accession>A0A3B0YKI3</accession>
<name>A0A3B0YKI3_9ZZZZ</name>
<proteinExistence type="predicted"/>
<dbReference type="EMBL" id="UOFK01000111">
    <property type="protein sequence ID" value="VAW77160.1"/>
    <property type="molecule type" value="Genomic_DNA"/>
</dbReference>
<evidence type="ECO:0008006" key="2">
    <source>
        <dbReference type="Google" id="ProtNLM"/>
    </source>
</evidence>
<dbReference type="CDD" id="cd16325">
    <property type="entry name" value="LolA"/>
    <property type="match status" value="1"/>
</dbReference>
<evidence type="ECO:0000313" key="1">
    <source>
        <dbReference type="EMBL" id="VAW77160.1"/>
    </source>
</evidence>
<organism evidence="1">
    <name type="scientific">hydrothermal vent metagenome</name>
    <dbReference type="NCBI Taxonomy" id="652676"/>
    <lineage>
        <taxon>unclassified sequences</taxon>
        <taxon>metagenomes</taxon>
        <taxon>ecological metagenomes</taxon>
    </lineage>
</organism>
<dbReference type="InterPro" id="IPR004564">
    <property type="entry name" value="OM_lipoprot_carrier_LolA-like"/>
</dbReference>
<dbReference type="SUPFAM" id="SSF89392">
    <property type="entry name" value="Prokaryotic lipoproteins and lipoprotein localization factors"/>
    <property type="match status" value="1"/>
</dbReference>
<dbReference type="AlphaFoldDB" id="A0A3B0YKI3"/>
<dbReference type="InterPro" id="IPR029046">
    <property type="entry name" value="LolA/LolB/LppX"/>
</dbReference>
<gene>
    <name evidence="1" type="ORF">MNBD_GAMMA13-806</name>
</gene>